<protein>
    <submittedName>
        <fullName evidence="3">Uncharacterized protein</fullName>
    </submittedName>
</protein>
<evidence type="ECO:0000256" key="1">
    <source>
        <dbReference type="ARBA" id="ARBA00004123"/>
    </source>
</evidence>
<accession>A0A2P5Y0S8</accession>
<dbReference type="GO" id="GO:0005681">
    <property type="term" value="C:spliceosomal complex"/>
    <property type="evidence" value="ECO:0007669"/>
    <property type="project" value="TreeGrafter"/>
</dbReference>
<dbReference type="AlphaFoldDB" id="A0A2P5Y0S8"/>
<evidence type="ECO:0000313" key="4">
    <source>
        <dbReference type="Proteomes" id="UP000239757"/>
    </source>
</evidence>
<dbReference type="PANTHER" id="PTHR12052">
    <property type="entry name" value="THIOREDOXIN-LIKE PROTEN 4A, 4B"/>
    <property type="match status" value="1"/>
</dbReference>
<dbReference type="PANTHER" id="PTHR12052:SF5">
    <property type="entry name" value="THIOREDOXIN-LIKE PROTEIN 4A"/>
    <property type="match status" value="1"/>
</dbReference>
<dbReference type="EMBL" id="KZ663895">
    <property type="protein sequence ID" value="PPS09190.1"/>
    <property type="molecule type" value="Genomic_DNA"/>
</dbReference>
<dbReference type="Proteomes" id="UP000239757">
    <property type="component" value="Unassembled WGS sequence"/>
</dbReference>
<reference evidence="3 4" key="1">
    <citation type="submission" date="2015-01" db="EMBL/GenBank/DDBJ databases">
        <title>Genome of allotetraploid Gossypium barbadense reveals genomic plasticity and fiber elongation in cotton evolution.</title>
        <authorList>
            <person name="Chen X."/>
            <person name="Liu X."/>
            <person name="Zhao B."/>
            <person name="Zheng H."/>
            <person name="Hu Y."/>
            <person name="Lu G."/>
            <person name="Yang C."/>
            <person name="Chen J."/>
            <person name="Shan C."/>
            <person name="Zhang L."/>
            <person name="Zhou Y."/>
            <person name="Wang L."/>
            <person name="Guo W."/>
            <person name="Bai Y."/>
            <person name="Ruan J."/>
            <person name="Shangguan X."/>
            <person name="Mao Y."/>
            <person name="Jiang J."/>
            <person name="Zhu Y."/>
            <person name="Lei J."/>
            <person name="Kang H."/>
            <person name="Chen S."/>
            <person name="He X."/>
            <person name="Wang R."/>
            <person name="Wang Y."/>
            <person name="Chen J."/>
            <person name="Wang L."/>
            <person name="Yu S."/>
            <person name="Wang B."/>
            <person name="Wei J."/>
            <person name="Song S."/>
            <person name="Lu X."/>
            <person name="Gao Z."/>
            <person name="Gu W."/>
            <person name="Deng X."/>
            <person name="Ma D."/>
            <person name="Wang S."/>
            <person name="Liang W."/>
            <person name="Fang L."/>
            <person name="Cai C."/>
            <person name="Zhu X."/>
            <person name="Zhou B."/>
            <person name="Zhang Y."/>
            <person name="Chen Z."/>
            <person name="Xu S."/>
            <person name="Zhu R."/>
            <person name="Wang S."/>
            <person name="Zhang T."/>
            <person name="Zhao G."/>
        </authorList>
    </citation>
    <scope>NUCLEOTIDE SEQUENCE [LARGE SCALE GENOMIC DNA]</scope>
    <source>
        <strain evidence="4">cv. Xinhai21</strain>
        <tissue evidence="3">Leaf</tissue>
    </source>
</reference>
<dbReference type="OrthoDB" id="966850at2759"/>
<dbReference type="GO" id="GO:0000398">
    <property type="term" value="P:mRNA splicing, via spliceosome"/>
    <property type="evidence" value="ECO:0007669"/>
    <property type="project" value="InterPro"/>
</dbReference>
<evidence type="ECO:0000256" key="2">
    <source>
        <dbReference type="ARBA" id="ARBA00023242"/>
    </source>
</evidence>
<organism evidence="3 4">
    <name type="scientific">Gossypium barbadense</name>
    <name type="common">Sea Island cotton</name>
    <name type="synonym">Hibiscus barbadensis</name>
    <dbReference type="NCBI Taxonomy" id="3634"/>
    <lineage>
        <taxon>Eukaryota</taxon>
        <taxon>Viridiplantae</taxon>
        <taxon>Streptophyta</taxon>
        <taxon>Embryophyta</taxon>
        <taxon>Tracheophyta</taxon>
        <taxon>Spermatophyta</taxon>
        <taxon>Magnoliopsida</taxon>
        <taxon>eudicotyledons</taxon>
        <taxon>Gunneridae</taxon>
        <taxon>Pentapetalae</taxon>
        <taxon>rosids</taxon>
        <taxon>malvids</taxon>
        <taxon>Malvales</taxon>
        <taxon>Malvaceae</taxon>
        <taxon>Malvoideae</taxon>
        <taxon>Gossypium</taxon>
    </lineage>
</organism>
<comment type="subcellular location">
    <subcellularLocation>
        <location evidence="1">Nucleus</location>
    </subcellularLocation>
</comment>
<dbReference type="GO" id="GO:0046540">
    <property type="term" value="C:U4/U6 x U5 tri-snRNP complex"/>
    <property type="evidence" value="ECO:0007669"/>
    <property type="project" value="InterPro"/>
</dbReference>
<gene>
    <name evidence="3" type="ORF">GOBAR_AA11447</name>
</gene>
<name>A0A2P5Y0S8_GOSBA</name>
<dbReference type="Gene3D" id="3.40.30.10">
    <property type="entry name" value="Glutaredoxin"/>
    <property type="match status" value="1"/>
</dbReference>
<dbReference type="GO" id="GO:0005682">
    <property type="term" value="C:U5 snRNP"/>
    <property type="evidence" value="ECO:0007669"/>
    <property type="project" value="TreeGrafter"/>
</dbReference>
<evidence type="ECO:0000313" key="3">
    <source>
        <dbReference type="EMBL" id="PPS09190.1"/>
    </source>
</evidence>
<dbReference type="Pfam" id="PF02966">
    <property type="entry name" value="DIM1"/>
    <property type="match status" value="1"/>
</dbReference>
<dbReference type="InterPro" id="IPR004123">
    <property type="entry name" value="Dim1"/>
</dbReference>
<sequence length="73" mass="8511">MVKKISVTNKALIPGLIKPSKINKHIMIDLGIDNNKINWALKDKQEFRDIIGTVYREAWKGRGLKDYSKKYCY</sequence>
<proteinExistence type="predicted"/>
<keyword evidence="2" id="KW-0539">Nucleus</keyword>